<keyword evidence="3" id="KW-1185">Reference proteome</keyword>
<dbReference type="EMBL" id="CP024200">
    <property type="protein sequence ID" value="AUG55413.1"/>
    <property type="molecule type" value="Genomic_DNA"/>
</dbReference>
<dbReference type="InterPro" id="IPR006683">
    <property type="entry name" value="Thioestr_dom"/>
</dbReference>
<dbReference type="Pfam" id="PF03061">
    <property type="entry name" value="4HBT"/>
    <property type="match status" value="1"/>
</dbReference>
<evidence type="ECO:0000313" key="3">
    <source>
        <dbReference type="Proteomes" id="UP000233458"/>
    </source>
</evidence>
<gene>
    <name evidence="2" type="ORF">CSC3H3_21320</name>
</gene>
<dbReference type="Proteomes" id="UP000233458">
    <property type="component" value="Plasmid pCSC3H3"/>
</dbReference>
<reference evidence="2 3" key="1">
    <citation type="submission" date="2017-10" db="EMBL/GenBank/DDBJ databases">
        <title>Biodiversity and function of Thalassospira species in the particle-attached aromatic-hydrocarbon-degrading consortia from the surface seawater of the China South Sea.</title>
        <authorList>
            <person name="Dong C."/>
            <person name="Liu R."/>
            <person name="Shao Z."/>
        </authorList>
    </citation>
    <scope>NUCLEOTIDE SEQUENCE [LARGE SCALE GENOMIC DNA]</scope>
    <source>
        <strain evidence="2 3">CSC3H3</strain>
        <plasmid evidence="3">pcsc3h3</plasmid>
    </source>
</reference>
<proteinExistence type="predicted"/>
<keyword evidence="2" id="KW-0614">Plasmid</keyword>
<evidence type="ECO:0000313" key="2">
    <source>
        <dbReference type="EMBL" id="AUG55413.1"/>
    </source>
</evidence>
<evidence type="ECO:0000259" key="1">
    <source>
        <dbReference type="Pfam" id="PF03061"/>
    </source>
</evidence>
<organism evidence="2 3">
    <name type="scientific">Thalassospira marina</name>
    <dbReference type="NCBI Taxonomy" id="2048283"/>
    <lineage>
        <taxon>Bacteria</taxon>
        <taxon>Pseudomonadati</taxon>
        <taxon>Pseudomonadota</taxon>
        <taxon>Alphaproteobacteria</taxon>
        <taxon>Rhodospirillales</taxon>
        <taxon>Thalassospiraceae</taxon>
        <taxon>Thalassospira</taxon>
    </lineage>
</organism>
<dbReference type="SUPFAM" id="SSF54637">
    <property type="entry name" value="Thioesterase/thiol ester dehydrase-isomerase"/>
    <property type="match status" value="1"/>
</dbReference>
<dbReference type="RefSeq" id="WP_101286463.1">
    <property type="nucleotide sequence ID" value="NZ_CP024200.1"/>
</dbReference>
<dbReference type="InterPro" id="IPR029069">
    <property type="entry name" value="HotDog_dom_sf"/>
</dbReference>
<protein>
    <submittedName>
        <fullName evidence="2">Thioesterase</fullName>
    </submittedName>
</protein>
<sequence>MKNSKQPAVPLPEKPAFICLHKVGFAHCDPAGIVFYPRYFEMVNATVEEWFDAGLGFGFARIHGAMEAAVPTASINVDFMQPSRLGEVLHFHLYVTRLGRSSLDVHIRAGGGDAAADAPLTAATTRFQMNATLVFTKKGVTGSAPWPDDLRAALEREITKQDQHDT</sequence>
<dbReference type="CDD" id="cd00586">
    <property type="entry name" value="4HBT"/>
    <property type="match status" value="1"/>
</dbReference>
<feature type="domain" description="Thioesterase" evidence="1">
    <location>
        <begin position="46"/>
        <end position="108"/>
    </location>
</feature>
<accession>A0ABM6QFR0</accession>
<geneLocation type="plasmid" evidence="3">
    <name>pcsc3h3</name>
</geneLocation>
<dbReference type="Gene3D" id="3.10.129.10">
    <property type="entry name" value="Hotdog Thioesterase"/>
    <property type="match status" value="1"/>
</dbReference>
<name>A0ABM6QFR0_9PROT</name>